<comment type="caution">
    <text evidence="6">The sequence shown here is derived from an EMBL/GenBank/DDBJ whole genome shotgun (WGS) entry which is preliminary data.</text>
</comment>
<dbReference type="InterPro" id="IPR032875">
    <property type="entry name" value="Succ_CoA_lig_flav_dom"/>
</dbReference>
<evidence type="ECO:0000313" key="6">
    <source>
        <dbReference type="EMBL" id="MCU6746402.1"/>
    </source>
</evidence>
<dbReference type="GO" id="GO:0016874">
    <property type="term" value="F:ligase activity"/>
    <property type="evidence" value="ECO:0007669"/>
    <property type="project" value="UniProtKB-KW"/>
</dbReference>
<protein>
    <submittedName>
        <fullName evidence="6">Acetate--CoA ligase family protein</fullName>
    </submittedName>
</protein>
<dbReference type="SUPFAM" id="SSF51735">
    <property type="entry name" value="NAD(P)-binding Rossmann-fold domains"/>
    <property type="match status" value="1"/>
</dbReference>
<evidence type="ECO:0000313" key="7">
    <source>
        <dbReference type="Proteomes" id="UP001652394"/>
    </source>
</evidence>
<dbReference type="SUPFAM" id="SSF52210">
    <property type="entry name" value="Succinyl-CoA synthetase domains"/>
    <property type="match status" value="2"/>
</dbReference>
<evidence type="ECO:0000256" key="4">
    <source>
        <dbReference type="PROSITE-ProRule" id="PRU00409"/>
    </source>
</evidence>
<dbReference type="InterPro" id="IPR036291">
    <property type="entry name" value="NAD(P)-bd_dom_sf"/>
</dbReference>
<gene>
    <name evidence="6" type="ORF">OCV51_01805</name>
</gene>
<dbReference type="InterPro" id="IPR003781">
    <property type="entry name" value="CoA-bd"/>
</dbReference>
<dbReference type="Pfam" id="PF13380">
    <property type="entry name" value="CoA_binding_2"/>
    <property type="match status" value="1"/>
</dbReference>
<evidence type="ECO:0000256" key="1">
    <source>
        <dbReference type="ARBA" id="ARBA00022598"/>
    </source>
</evidence>
<dbReference type="Pfam" id="PF13607">
    <property type="entry name" value="Succ_CoA_lig"/>
    <property type="match status" value="1"/>
</dbReference>
<dbReference type="Proteomes" id="UP001652394">
    <property type="component" value="Unassembled WGS sequence"/>
</dbReference>
<feature type="domain" description="ATP-grasp" evidence="5">
    <location>
        <begin position="494"/>
        <end position="530"/>
    </location>
</feature>
<dbReference type="Gene3D" id="3.30.1490.20">
    <property type="entry name" value="ATP-grasp fold, A domain"/>
    <property type="match status" value="1"/>
</dbReference>
<keyword evidence="1 6" id="KW-0436">Ligase</keyword>
<dbReference type="SUPFAM" id="SSF56059">
    <property type="entry name" value="Glutathione synthetase ATP-binding domain-like"/>
    <property type="match status" value="1"/>
</dbReference>
<reference evidence="6 7" key="1">
    <citation type="journal article" date="2021" name="ISME Commun">
        <title>Automated analysis of genomic sequences facilitates high-throughput and comprehensive description of bacteria.</title>
        <authorList>
            <person name="Hitch T.C.A."/>
        </authorList>
    </citation>
    <scope>NUCLEOTIDE SEQUENCE [LARGE SCALE GENOMIC DNA]</scope>
    <source>
        <strain evidence="6 7">H2_18</strain>
    </source>
</reference>
<dbReference type="Gene3D" id="3.30.470.20">
    <property type="entry name" value="ATP-grasp fold, B domain"/>
    <property type="match status" value="1"/>
</dbReference>
<dbReference type="Gene3D" id="3.40.50.261">
    <property type="entry name" value="Succinyl-CoA synthetase domains"/>
    <property type="match status" value="2"/>
</dbReference>
<dbReference type="InterPro" id="IPR013815">
    <property type="entry name" value="ATP_grasp_subdomain_1"/>
</dbReference>
<accession>A0ABT2T807</accession>
<proteinExistence type="predicted"/>
<dbReference type="InterPro" id="IPR051538">
    <property type="entry name" value="Acyl-CoA_Synth/Transferase"/>
</dbReference>
<dbReference type="Gene3D" id="3.40.50.720">
    <property type="entry name" value="NAD(P)-binding Rossmann-like Domain"/>
    <property type="match status" value="1"/>
</dbReference>
<dbReference type="SMART" id="SM00881">
    <property type="entry name" value="CoA_binding"/>
    <property type="match status" value="1"/>
</dbReference>
<evidence type="ECO:0000259" key="5">
    <source>
        <dbReference type="PROSITE" id="PS50975"/>
    </source>
</evidence>
<dbReference type="PANTHER" id="PTHR43334:SF1">
    <property type="entry name" value="3-HYDROXYPROPIONATE--COA LIGASE [ADP-FORMING]"/>
    <property type="match status" value="1"/>
</dbReference>
<dbReference type="PROSITE" id="PS50975">
    <property type="entry name" value="ATP_GRASP"/>
    <property type="match status" value="1"/>
</dbReference>
<sequence length="706" mass="77744">MNEFMRKLFKPKSVALVGATDREGAFGWFAAKGLMESAEHLRYYFVNQRKEELFGVKAYSDLSMLPEVPELILVAIPALAVNPLLEEAGELGIKAAIVYSSGFSEDHRCGGVELEKKLIEIAQKYDMKIIGPNCVGIINNVDKIKLWGSTGKIDMKTRATGMAVLAQSGGYTIGGVDRQQIDLSYAISSGNGNIVPIEELAEFCVEDPDVCGVCIYLEGVKKPEIFCRMLKKAAEKEKPVIILKSGRSKKGAISAASHTGNLAGANEVFDALFHKYGVITADTAEQYFGLVQTVSILKGKLPRHNRFAIINRSGGETTMSADLSERYGLYLPDLSEKVQDELNEILPAFATAKNPLDMTADVLGDAQKLRTLFEKIASDPNIDAIIAGFDFEDIPAETGYDMNAFMGEPLIEYRKKQDALPLFMIPQYESKRSPMWIMKLKEAGIPILPPGEIGYSVIEKLIQKMEYDPKRKRLESAVPNRKGEADVLTEYESKKELARYGLPIPEQWVVRNEAELEAACEKVGFPVVLKIHSKDILHKTEAGGVKLNLCSMEEAKAAYHDIMAKCAAYDPKAELNGVLVTKMIKPGVEIILGVKNDSQFGPMLLCGLGGVFVEVFKDTVLTPCPLSKEEALDQLKCLKAYKLLRGYRGSAPCDVRALAGLMQQISEYAVKNKDILEEMDINPVFVYPEGEGVSIVDAVIIKEPVD</sequence>
<name>A0ABT2T807_9FIRM</name>
<dbReference type="Pfam" id="PF13549">
    <property type="entry name" value="ATP-grasp_5"/>
    <property type="match status" value="1"/>
</dbReference>
<evidence type="ECO:0000256" key="2">
    <source>
        <dbReference type="ARBA" id="ARBA00022741"/>
    </source>
</evidence>
<evidence type="ECO:0000256" key="3">
    <source>
        <dbReference type="ARBA" id="ARBA00022840"/>
    </source>
</evidence>
<keyword evidence="2 4" id="KW-0547">Nucleotide-binding</keyword>
<keyword evidence="3 4" id="KW-0067">ATP-binding</keyword>
<organism evidence="6 7">
    <name type="scientific">Faecalicatena acetigenes</name>
    <dbReference type="NCBI Taxonomy" id="2981790"/>
    <lineage>
        <taxon>Bacteria</taxon>
        <taxon>Bacillati</taxon>
        <taxon>Bacillota</taxon>
        <taxon>Clostridia</taxon>
        <taxon>Lachnospirales</taxon>
        <taxon>Lachnospiraceae</taxon>
        <taxon>Faecalicatena</taxon>
    </lineage>
</organism>
<dbReference type="InterPro" id="IPR011761">
    <property type="entry name" value="ATP-grasp"/>
</dbReference>
<dbReference type="PANTHER" id="PTHR43334">
    <property type="entry name" value="ACETATE--COA LIGASE [ADP-FORMING]"/>
    <property type="match status" value="1"/>
</dbReference>
<dbReference type="RefSeq" id="WP_059068511.1">
    <property type="nucleotide sequence ID" value="NZ_JAOQJX010000002.1"/>
</dbReference>
<dbReference type="EMBL" id="JAOQJX010000002">
    <property type="protein sequence ID" value="MCU6746402.1"/>
    <property type="molecule type" value="Genomic_DNA"/>
</dbReference>
<dbReference type="InterPro" id="IPR016102">
    <property type="entry name" value="Succinyl-CoA_synth-like"/>
</dbReference>
<keyword evidence="7" id="KW-1185">Reference proteome</keyword>